<dbReference type="EMBL" id="JAHLQT010043253">
    <property type="protein sequence ID" value="KAG7154960.1"/>
    <property type="molecule type" value="Genomic_DNA"/>
</dbReference>
<dbReference type="PRINTS" id="PR01078">
    <property type="entry name" value="AMINACHANNEL"/>
</dbReference>
<keyword evidence="15" id="KW-1185">Reference proteome</keyword>
<dbReference type="Pfam" id="PF00858">
    <property type="entry name" value="ASC"/>
    <property type="match status" value="1"/>
</dbReference>
<evidence type="ECO:0000256" key="8">
    <source>
        <dbReference type="ARBA" id="ARBA00023065"/>
    </source>
</evidence>
<dbReference type="Proteomes" id="UP000747542">
    <property type="component" value="Unassembled WGS sequence"/>
</dbReference>
<evidence type="ECO:0000256" key="7">
    <source>
        <dbReference type="ARBA" id="ARBA00023053"/>
    </source>
</evidence>
<evidence type="ECO:0000256" key="13">
    <source>
        <dbReference type="SAM" id="Phobius"/>
    </source>
</evidence>
<feature type="transmembrane region" description="Helical" evidence="13">
    <location>
        <begin position="226"/>
        <end position="252"/>
    </location>
</feature>
<dbReference type="InterPro" id="IPR001873">
    <property type="entry name" value="ENaC"/>
</dbReference>
<comment type="similarity">
    <text evidence="2 12">Belongs to the amiloride-sensitive sodium channel (TC 1.A.6) family.</text>
</comment>
<dbReference type="AlphaFoldDB" id="A0A8J5JG46"/>
<dbReference type="PANTHER" id="PTHR11690">
    <property type="entry name" value="AMILORIDE-SENSITIVE SODIUM CHANNEL-RELATED"/>
    <property type="match status" value="1"/>
</dbReference>
<evidence type="ECO:0000256" key="9">
    <source>
        <dbReference type="ARBA" id="ARBA00023136"/>
    </source>
</evidence>
<organism evidence="14 15">
    <name type="scientific">Homarus americanus</name>
    <name type="common">American lobster</name>
    <dbReference type="NCBI Taxonomy" id="6706"/>
    <lineage>
        <taxon>Eukaryota</taxon>
        <taxon>Metazoa</taxon>
        <taxon>Ecdysozoa</taxon>
        <taxon>Arthropoda</taxon>
        <taxon>Crustacea</taxon>
        <taxon>Multicrustacea</taxon>
        <taxon>Malacostraca</taxon>
        <taxon>Eumalacostraca</taxon>
        <taxon>Eucarida</taxon>
        <taxon>Decapoda</taxon>
        <taxon>Pleocyemata</taxon>
        <taxon>Astacidea</taxon>
        <taxon>Nephropoidea</taxon>
        <taxon>Nephropidae</taxon>
        <taxon>Homarus</taxon>
    </lineage>
</organism>
<keyword evidence="11 12" id="KW-0407">Ion channel</keyword>
<evidence type="ECO:0000256" key="6">
    <source>
        <dbReference type="ARBA" id="ARBA00022989"/>
    </source>
</evidence>
<comment type="subcellular location">
    <subcellularLocation>
        <location evidence="1">Membrane</location>
        <topology evidence="1">Multi-pass membrane protein</topology>
    </subcellularLocation>
</comment>
<evidence type="ECO:0000256" key="12">
    <source>
        <dbReference type="RuleBase" id="RU000679"/>
    </source>
</evidence>
<evidence type="ECO:0000256" key="1">
    <source>
        <dbReference type="ARBA" id="ARBA00004141"/>
    </source>
</evidence>
<evidence type="ECO:0000313" key="14">
    <source>
        <dbReference type="EMBL" id="KAG7154960.1"/>
    </source>
</evidence>
<evidence type="ECO:0000256" key="5">
    <source>
        <dbReference type="ARBA" id="ARBA00022692"/>
    </source>
</evidence>
<keyword evidence="8 12" id="KW-0406">Ion transport</keyword>
<keyword evidence="6 13" id="KW-1133">Transmembrane helix</keyword>
<gene>
    <name evidence="14" type="primary">del-1-L</name>
    <name evidence="14" type="ORF">Hamer_G021971</name>
</gene>
<dbReference type="GO" id="GO:0005886">
    <property type="term" value="C:plasma membrane"/>
    <property type="evidence" value="ECO:0007669"/>
    <property type="project" value="TreeGrafter"/>
</dbReference>
<proteinExistence type="inferred from homology"/>
<keyword evidence="9 13" id="KW-0472">Membrane</keyword>
<evidence type="ECO:0000256" key="10">
    <source>
        <dbReference type="ARBA" id="ARBA00023201"/>
    </source>
</evidence>
<accession>A0A8J5JG46</accession>
<dbReference type="PANTHER" id="PTHR11690:SF296">
    <property type="entry name" value="DEGENERIN-LIKE PROTEIN DEL-10"/>
    <property type="match status" value="1"/>
</dbReference>
<dbReference type="GO" id="GO:0015280">
    <property type="term" value="F:ligand-gated sodium channel activity"/>
    <property type="evidence" value="ECO:0007669"/>
    <property type="project" value="TreeGrafter"/>
</dbReference>
<keyword evidence="4 12" id="KW-0894">Sodium channel</keyword>
<protein>
    <submittedName>
        <fullName evidence="14">Degenerin del-1-like</fullName>
    </submittedName>
</protein>
<comment type="caution">
    <text evidence="14">The sequence shown here is derived from an EMBL/GenBank/DDBJ whole genome shotgun (WGS) entry which is preliminary data.</text>
</comment>
<keyword evidence="3 12" id="KW-0813">Transport</keyword>
<name>A0A8J5JG46_HOMAM</name>
<keyword evidence="10 12" id="KW-0739">Sodium transport</keyword>
<evidence type="ECO:0000313" key="15">
    <source>
        <dbReference type="Proteomes" id="UP000747542"/>
    </source>
</evidence>
<evidence type="ECO:0000256" key="4">
    <source>
        <dbReference type="ARBA" id="ARBA00022461"/>
    </source>
</evidence>
<evidence type="ECO:0000256" key="2">
    <source>
        <dbReference type="ARBA" id="ARBA00007193"/>
    </source>
</evidence>
<keyword evidence="5 12" id="KW-0812">Transmembrane</keyword>
<reference evidence="14" key="1">
    <citation type="journal article" date="2021" name="Sci. Adv.">
        <title>The American lobster genome reveals insights on longevity, neural, and immune adaptations.</title>
        <authorList>
            <person name="Polinski J.M."/>
            <person name="Zimin A.V."/>
            <person name="Clark K.F."/>
            <person name="Kohn A.B."/>
            <person name="Sadowski N."/>
            <person name="Timp W."/>
            <person name="Ptitsyn A."/>
            <person name="Khanna P."/>
            <person name="Romanova D.Y."/>
            <person name="Williams P."/>
            <person name="Greenwood S.J."/>
            <person name="Moroz L.L."/>
            <person name="Walt D.R."/>
            <person name="Bodnar A.G."/>
        </authorList>
    </citation>
    <scope>NUCLEOTIDE SEQUENCE</scope>
    <source>
        <strain evidence="14">GMGI-L3</strain>
    </source>
</reference>
<evidence type="ECO:0000256" key="11">
    <source>
        <dbReference type="ARBA" id="ARBA00023303"/>
    </source>
</evidence>
<keyword evidence="7" id="KW-0915">Sodium</keyword>
<evidence type="ECO:0000256" key="3">
    <source>
        <dbReference type="ARBA" id="ARBA00022448"/>
    </source>
</evidence>
<dbReference type="Gene3D" id="1.10.287.770">
    <property type="entry name" value="YojJ-like"/>
    <property type="match status" value="1"/>
</dbReference>
<sequence length="277" mass="31394">MGLCYTTLNQEIKYTQNISGVIGGYRVIFSTNLHEYMEYDPNVVSTISLAEAGIQVSLSNFDLTSTVAANTHVIRIAPSTAASVALSVTKIDHTEKYLQDWPWASVLPTCVLESGYRALNECLPDQILYYLGDNKAVQQCLHHNLKMFDLKMRDSVIQMCYTTTITQQLSYTSLIMDTLRELQTLSSLTNVTFSMVNIYYSQLGYTEYYERYPTFSSWFSDLGGQMGLFLGASFITLVELLFTVCYVVRLVVYKGTRAVYLKAKCCFTRFRDTNPST</sequence>